<keyword evidence="2" id="KW-1185">Reference proteome</keyword>
<sequence>MSELTFASNVMQRHMPDSIDLIAAASFHMVQAGVAPYPGAPTGYPPTTAQVGAATDALSMAVVKADPVTAQMKADAAAVATNGATNTNVTSSAATTAAVAQLYMQQKKIGRIDFKKTAQRDTLREEIQSDTISAILGEFLRSLME</sequence>
<organism evidence="1 2">
    <name type="scientific">Glossina pallidipes</name>
    <name type="common">Tsetse fly</name>
    <dbReference type="NCBI Taxonomy" id="7398"/>
    <lineage>
        <taxon>Eukaryota</taxon>
        <taxon>Metazoa</taxon>
        <taxon>Ecdysozoa</taxon>
        <taxon>Arthropoda</taxon>
        <taxon>Hexapoda</taxon>
        <taxon>Insecta</taxon>
        <taxon>Pterygota</taxon>
        <taxon>Neoptera</taxon>
        <taxon>Endopterygota</taxon>
        <taxon>Diptera</taxon>
        <taxon>Brachycera</taxon>
        <taxon>Muscomorpha</taxon>
        <taxon>Hippoboscoidea</taxon>
        <taxon>Glossinidae</taxon>
        <taxon>Glossina</taxon>
    </lineage>
</organism>
<dbReference type="Proteomes" id="UP000092445">
    <property type="component" value="Unassembled WGS sequence"/>
</dbReference>
<name>A0A1B0ADG1_GLOPL</name>
<proteinExistence type="predicted"/>
<dbReference type="VEuPathDB" id="VectorBase:GPAI042104"/>
<reference evidence="1" key="2">
    <citation type="submission" date="2020-05" db="UniProtKB">
        <authorList>
            <consortium name="EnsemblMetazoa"/>
        </authorList>
    </citation>
    <scope>IDENTIFICATION</scope>
    <source>
        <strain evidence="1">IAEA</strain>
    </source>
</reference>
<protein>
    <submittedName>
        <fullName evidence="1">Uncharacterized protein</fullName>
    </submittedName>
</protein>
<reference evidence="2" key="1">
    <citation type="submission" date="2014-03" db="EMBL/GenBank/DDBJ databases">
        <authorList>
            <person name="Aksoy S."/>
            <person name="Warren W."/>
            <person name="Wilson R.K."/>
        </authorList>
    </citation>
    <scope>NUCLEOTIDE SEQUENCE [LARGE SCALE GENOMIC DNA]</scope>
    <source>
        <strain evidence="2">IAEA</strain>
    </source>
</reference>
<dbReference type="AlphaFoldDB" id="A0A1B0ADG1"/>
<accession>A0A1B0ADG1</accession>
<dbReference type="EnsemblMetazoa" id="GPAI042104-RA">
    <property type="protein sequence ID" value="GPAI042104-PA"/>
    <property type="gene ID" value="GPAI042104"/>
</dbReference>
<evidence type="ECO:0000313" key="1">
    <source>
        <dbReference type="EnsemblMetazoa" id="GPAI042104-PA"/>
    </source>
</evidence>
<evidence type="ECO:0000313" key="2">
    <source>
        <dbReference type="Proteomes" id="UP000092445"/>
    </source>
</evidence>